<gene>
    <name evidence="9" type="ORF">AMATHDRAFT_8161</name>
</gene>
<evidence type="ECO:0000259" key="8">
    <source>
        <dbReference type="PROSITE" id="PS50217"/>
    </source>
</evidence>
<evidence type="ECO:0000256" key="6">
    <source>
        <dbReference type="ARBA" id="ARBA00023242"/>
    </source>
</evidence>
<dbReference type="PROSITE" id="PS50217">
    <property type="entry name" value="BZIP"/>
    <property type="match status" value="1"/>
</dbReference>
<dbReference type="Gene3D" id="1.20.5.170">
    <property type="match status" value="1"/>
</dbReference>
<feature type="compositionally biased region" description="Low complexity" evidence="7">
    <location>
        <begin position="189"/>
        <end position="204"/>
    </location>
</feature>
<dbReference type="STRING" id="703135.A0A2A9N9Z5"/>
<feature type="compositionally biased region" description="Acidic residues" evidence="7">
    <location>
        <begin position="178"/>
        <end position="188"/>
    </location>
</feature>
<dbReference type="CDD" id="cd14810">
    <property type="entry name" value="bZIP_u1"/>
    <property type="match status" value="1"/>
</dbReference>
<feature type="compositionally biased region" description="Low complexity" evidence="7">
    <location>
        <begin position="27"/>
        <end position="42"/>
    </location>
</feature>
<dbReference type="PANTHER" id="PTHR47416:SF8">
    <property type="entry name" value="BASIC-LEUCINE ZIPPER TRANSCRIPTION FACTOR E-RELATED"/>
    <property type="match status" value="1"/>
</dbReference>
<evidence type="ECO:0000256" key="3">
    <source>
        <dbReference type="ARBA" id="ARBA00023015"/>
    </source>
</evidence>
<keyword evidence="3" id="KW-0805">Transcription regulation</keyword>
<feature type="region of interest" description="Disordered" evidence="7">
    <location>
        <begin position="767"/>
        <end position="801"/>
    </location>
</feature>
<feature type="region of interest" description="Disordered" evidence="7">
    <location>
        <begin position="459"/>
        <end position="503"/>
    </location>
</feature>
<evidence type="ECO:0000313" key="9">
    <source>
        <dbReference type="EMBL" id="PFH46134.1"/>
    </source>
</evidence>
<sequence>MLVDNSTTAHFNADFSDFINTDLFALPNPSSSSPSSDNDTSPPQSPYHSLLTTPQQDQPPVSFPDFSDPSSSTFASSSASSIFSFLDEDPLKGMGVDPTLDYMSLSGIPPHLSLTYPGTSIPMNMPMDFSMNLQMDGGLQMDDMAASSSTDVMQNTIMSIDPALVGTPAPSISTTDFDAGEEDDDGDSVQDASSSEPSSSNASGKAKDEPQRERLTLTIAPVKVGGHGKSRKGTVQSGGVVKKSSLTPSSASSSSRDKENSSSLLLATTTAAQSAAAVVSNAAAVKKVVANNKARAASEAASDAGDFDISSFNNKDDLPADWRPPPEVFAKMTSKEKRQLRNKISARNFRVRRKEYISTLEGDIAERDRLLDAVRTELGSTQSENLALRQEIAALKKVLLEGRGAEALASLNLPPPAPLATTVTTAGVTLGMGAGTATSVGAAPGGGIGSSSNSILGDNIISGGSPHSSATNATTSVSTPSSSSTSSLSFLTPNTQKDLPSSPRLGAAAFWGGSTRGGFGMGLGGGVTPVHTVLVPDLSLSLSSGAGADQASDKMGSVLRVLQENMNPALNGAKNVNMNSHLGFGMGSNGFEGFADINPFTMKTLDAYRMHLWGKMAAQHRQNTFNGHPTKHTPTPQLTGLASGLRPHFFSSPPSSSAAGAYLTPPSTPPGLHTNSNSYPHTSMGSTLSTLLSGKHAALGYPGYTGLATPPGSPHLGKGSLSHDRERETERTKEKEHAALAALAGQTIFKKLGSAFWDAFSGSSSSISSPAASTSTSTPNIPSLNPTVGAGAGLGSGGNGMNNKMWDVDKVRKVLEGKAVVKVVDVEPVVPSTVEKKEKECCRCAVSEILEESMRSLSLGKRA</sequence>
<dbReference type="PROSITE" id="PS00036">
    <property type="entry name" value="BZIP_BASIC"/>
    <property type="match status" value="1"/>
</dbReference>
<feature type="compositionally biased region" description="Low complexity" evidence="7">
    <location>
        <begin position="63"/>
        <end position="75"/>
    </location>
</feature>
<dbReference type="AlphaFoldDB" id="A0A2A9N9Z5"/>
<feature type="region of interest" description="Disordered" evidence="7">
    <location>
        <begin position="626"/>
        <end position="681"/>
    </location>
</feature>
<keyword evidence="6" id="KW-0539">Nucleus</keyword>
<name>A0A2A9N9Z5_9AGAR</name>
<reference evidence="9 10" key="1">
    <citation type="submission" date="2014-02" db="EMBL/GenBank/DDBJ databases">
        <title>Transposable element dynamics among asymbiotic and ectomycorrhizal Amanita fungi.</title>
        <authorList>
            <consortium name="DOE Joint Genome Institute"/>
            <person name="Hess J."/>
            <person name="Skrede I."/>
            <person name="Wolfe B."/>
            <person name="LaButti K."/>
            <person name="Ohm R.A."/>
            <person name="Grigoriev I.V."/>
            <person name="Pringle A."/>
        </authorList>
    </citation>
    <scope>NUCLEOTIDE SEQUENCE [LARGE SCALE GENOMIC DNA]</scope>
    <source>
        <strain evidence="9 10">SKay4041</strain>
    </source>
</reference>
<evidence type="ECO:0000256" key="5">
    <source>
        <dbReference type="ARBA" id="ARBA00023163"/>
    </source>
</evidence>
<keyword evidence="4" id="KW-0238">DNA-binding</keyword>
<comment type="subcellular location">
    <subcellularLocation>
        <location evidence="1">Nucleus</location>
    </subcellularLocation>
</comment>
<comment type="similarity">
    <text evidence="2">Belongs to the bZIP family.</text>
</comment>
<keyword evidence="10" id="KW-1185">Reference proteome</keyword>
<evidence type="ECO:0000256" key="7">
    <source>
        <dbReference type="SAM" id="MobiDB-lite"/>
    </source>
</evidence>
<evidence type="ECO:0000256" key="4">
    <source>
        <dbReference type="ARBA" id="ARBA00023125"/>
    </source>
</evidence>
<dbReference type="SMART" id="SM00338">
    <property type="entry name" value="BRLZ"/>
    <property type="match status" value="1"/>
</dbReference>
<evidence type="ECO:0000256" key="1">
    <source>
        <dbReference type="ARBA" id="ARBA00004123"/>
    </source>
</evidence>
<feature type="compositionally biased region" description="Polar residues" evidence="7">
    <location>
        <begin position="626"/>
        <end position="640"/>
    </location>
</feature>
<dbReference type="InterPro" id="IPR046347">
    <property type="entry name" value="bZIP_sf"/>
</dbReference>
<dbReference type="GO" id="GO:0005634">
    <property type="term" value="C:nucleus"/>
    <property type="evidence" value="ECO:0007669"/>
    <property type="project" value="UniProtKB-SubCell"/>
</dbReference>
<dbReference type="PANTHER" id="PTHR47416">
    <property type="entry name" value="BASIC-LEUCINE ZIPPER TRANSCRIPTION FACTOR F-RELATED"/>
    <property type="match status" value="1"/>
</dbReference>
<dbReference type="OrthoDB" id="5571888at2759"/>
<accession>A0A2A9N9Z5</accession>
<organism evidence="9 10">
    <name type="scientific">Amanita thiersii Skay4041</name>
    <dbReference type="NCBI Taxonomy" id="703135"/>
    <lineage>
        <taxon>Eukaryota</taxon>
        <taxon>Fungi</taxon>
        <taxon>Dikarya</taxon>
        <taxon>Basidiomycota</taxon>
        <taxon>Agaricomycotina</taxon>
        <taxon>Agaricomycetes</taxon>
        <taxon>Agaricomycetidae</taxon>
        <taxon>Agaricales</taxon>
        <taxon>Pluteineae</taxon>
        <taxon>Amanitaceae</taxon>
        <taxon>Amanita</taxon>
    </lineage>
</organism>
<keyword evidence="5" id="KW-0804">Transcription</keyword>
<feature type="compositionally biased region" description="Basic and acidic residues" evidence="7">
    <location>
        <begin position="205"/>
        <end position="215"/>
    </location>
</feature>
<dbReference type="GO" id="GO:0003700">
    <property type="term" value="F:DNA-binding transcription factor activity"/>
    <property type="evidence" value="ECO:0007669"/>
    <property type="project" value="InterPro"/>
</dbReference>
<feature type="region of interest" description="Disordered" evidence="7">
    <location>
        <begin position="705"/>
        <end position="729"/>
    </location>
</feature>
<feature type="domain" description="BZIP" evidence="8">
    <location>
        <begin position="332"/>
        <end position="395"/>
    </location>
</feature>
<feature type="region of interest" description="Disordered" evidence="7">
    <location>
        <begin position="26"/>
        <end position="75"/>
    </location>
</feature>
<evidence type="ECO:0000313" key="10">
    <source>
        <dbReference type="Proteomes" id="UP000242287"/>
    </source>
</evidence>
<protein>
    <recommendedName>
        <fullName evidence="8">BZIP domain-containing protein</fullName>
    </recommendedName>
</protein>
<dbReference type="SUPFAM" id="SSF57959">
    <property type="entry name" value="Leucine zipper domain"/>
    <property type="match status" value="1"/>
</dbReference>
<feature type="compositionally biased region" description="Low complexity" evidence="7">
    <location>
        <begin position="649"/>
        <end position="659"/>
    </location>
</feature>
<feature type="compositionally biased region" description="Low complexity" evidence="7">
    <location>
        <begin position="459"/>
        <end position="495"/>
    </location>
</feature>
<dbReference type="EMBL" id="KZ302230">
    <property type="protein sequence ID" value="PFH46134.1"/>
    <property type="molecule type" value="Genomic_DNA"/>
</dbReference>
<evidence type="ECO:0000256" key="2">
    <source>
        <dbReference type="ARBA" id="ARBA00007163"/>
    </source>
</evidence>
<dbReference type="GO" id="GO:0003677">
    <property type="term" value="F:DNA binding"/>
    <property type="evidence" value="ECO:0007669"/>
    <property type="project" value="UniProtKB-KW"/>
</dbReference>
<dbReference type="Proteomes" id="UP000242287">
    <property type="component" value="Unassembled WGS sequence"/>
</dbReference>
<feature type="compositionally biased region" description="Gly residues" evidence="7">
    <location>
        <begin position="790"/>
        <end position="800"/>
    </location>
</feature>
<feature type="compositionally biased region" description="Polar residues" evidence="7">
    <location>
        <begin position="50"/>
        <end position="59"/>
    </location>
</feature>
<feature type="compositionally biased region" description="Low complexity" evidence="7">
    <location>
        <begin position="244"/>
        <end position="254"/>
    </location>
</feature>
<dbReference type="InterPro" id="IPR004827">
    <property type="entry name" value="bZIP"/>
</dbReference>
<feature type="compositionally biased region" description="Low complexity" evidence="7">
    <location>
        <begin position="767"/>
        <end position="789"/>
    </location>
</feature>
<feature type="region of interest" description="Disordered" evidence="7">
    <location>
        <begin position="161"/>
        <end position="261"/>
    </location>
</feature>
<proteinExistence type="inferred from homology"/>